<sequence>MDRSRFRTSRLRAPRWKIGVVAGTAVAVVGVGLGVASASEDALPTVNCPNVAIPVAVPAQQAADVRRNLELLNTQIAEANQRIRDTVGQGGANFIQNAILGPLASKRFATINRIETAIGRNAAKPDLNAEKLQTCGLNKGGGSSPQQDTELPEGDAGDAGGNGDAGGLPTVSCPDVTIPVPVPAQQKADVDRNLELLDTQIAEADQRIRDTVGQGGPNFIQNAILGPLASKRFATINRIETAIGRNAAKPDLNAEELQTCTLNQGGGAAPEPEATTAAPEPSQAPEAPDAPDAGDAPAGSPVAVNGKLSVCGVKLCNEAGTAIQLRGMSSHGLQFFPDCVNAGSLDALRNDWKADFIRLSMYVQEGGLETDPAGFTAKVNGLVDDATELGLYVIVDFHILTPGDPLFNLDRAKTFFEDVTAEHADQDNVIYEIANEPNGTSWDNIKTYADEVIPVIRGNAPDSVVLVGTRGFSSLGLTDGADETEILEDPVDFENVMYTFHFYAASHGADRRAVVARAARSLPLFVSEFGTQTFTGDGANDLASATEWLDLLKANKIGYAMWSFSDGRETNSAFRQGTCRGTDFAGDGVLTESGAFIRDRIRSGSSS</sequence>
<dbReference type="PANTHER" id="PTHR34142:SF1">
    <property type="entry name" value="GLYCOSIDE HYDROLASE FAMILY 5 DOMAIN-CONTAINING PROTEIN"/>
    <property type="match status" value="1"/>
</dbReference>
<evidence type="ECO:0000256" key="1">
    <source>
        <dbReference type="ARBA" id="ARBA00000966"/>
    </source>
</evidence>
<evidence type="ECO:0000256" key="2">
    <source>
        <dbReference type="ARBA" id="ARBA00012601"/>
    </source>
</evidence>
<keyword evidence="4 5" id="KW-0326">Glycosidase</keyword>
<dbReference type="GO" id="GO:0000272">
    <property type="term" value="P:polysaccharide catabolic process"/>
    <property type="evidence" value="ECO:0007669"/>
    <property type="project" value="InterPro"/>
</dbReference>
<dbReference type="EMBL" id="PVZG01000028">
    <property type="protein sequence ID" value="PRY19808.1"/>
    <property type="molecule type" value="Genomic_DNA"/>
</dbReference>
<feature type="region of interest" description="Disordered" evidence="7">
    <location>
        <begin position="262"/>
        <end position="299"/>
    </location>
</feature>
<dbReference type="SUPFAM" id="SSF51445">
    <property type="entry name" value="(Trans)glycosidases"/>
    <property type="match status" value="1"/>
</dbReference>
<feature type="coiled-coil region" evidence="6">
    <location>
        <begin position="62"/>
        <end position="89"/>
    </location>
</feature>
<evidence type="ECO:0000256" key="7">
    <source>
        <dbReference type="SAM" id="MobiDB-lite"/>
    </source>
</evidence>
<dbReference type="AlphaFoldDB" id="A0A2T0RF66"/>
<dbReference type="Proteomes" id="UP000239209">
    <property type="component" value="Unassembled WGS sequence"/>
</dbReference>
<dbReference type="InterPro" id="IPR018087">
    <property type="entry name" value="Glyco_hydro_5_CS"/>
</dbReference>
<dbReference type="EC" id="3.2.1.4" evidence="2"/>
<proteinExistence type="inferred from homology"/>
<dbReference type="InterPro" id="IPR001547">
    <property type="entry name" value="Glyco_hydro_5"/>
</dbReference>
<feature type="compositionally biased region" description="Gly residues" evidence="7">
    <location>
        <begin position="157"/>
        <end position="166"/>
    </location>
</feature>
<comment type="catalytic activity">
    <reaction evidence="1">
        <text>Endohydrolysis of (1-&gt;4)-beta-D-glucosidic linkages in cellulose, lichenin and cereal beta-D-glucans.</text>
        <dbReference type="EC" id="3.2.1.4"/>
    </reaction>
</comment>
<keyword evidence="10" id="KW-1185">Reference proteome</keyword>
<dbReference type="InterPro" id="IPR017853">
    <property type="entry name" value="GH"/>
</dbReference>
<evidence type="ECO:0000256" key="4">
    <source>
        <dbReference type="ARBA" id="ARBA00023295"/>
    </source>
</evidence>
<feature type="compositionally biased region" description="Low complexity" evidence="7">
    <location>
        <begin position="269"/>
        <end position="299"/>
    </location>
</feature>
<feature type="region of interest" description="Disordered" evidence="7">
    <location>
        <begin position="134"/>
        <end position="174"/>
    </location>
</feature>
<comment type="similarity">
    <text evidence="5">Belongs to the glycosyl hydrolase 5 (cellulase A) family.</text>
</comment>
<comment type="caution">
    <text evidence="9">The sequence shown here is derived from an EMBL/GenBank/DDBJ whole genome shotgun (WGS) entry which is preliminary data.</text>
</comment>
<name>A0A2T0RF66_9ACTN</name>
<evidence type="ECO:0000259" key="8">
    <source>
        <dbReference type="Pfam" id="PF00150"/>
    </source>
</evidence>
<dbReference type="PANTHER" id="PTHR34142">
    <property type="entry name" value="ENDO-BETA-1,4-GLUCANASE A"/>
    <property type="match status" value="1"/>
</dbReference>
<keyword evidence="3 5" id="KW-0378">Hydrolase</keyword>
<evidence type="ECO:0000256" key="5">
    <source>
        <dbReference type="RuleBase" id="RU361153"/>
    </source>
</evidence>
<dbReference type="GO" id="GO:0008810">
    <property type="term" value="F:cellulase activity"/>
    <property type="evidence" value="ECO:0007669"/>
    <property type="project" value="UniProtKB-EC"/>
</dbReference>
<reference evidence="9 10" key="1">
    <citation type="submission" date="2018-03" db="EMBL/GenBank/DDBJ databases">
        <title>Genomic Encyclopedia of Archaeal and Bacterial Type Strains, Phase II (KMG-II): from individual species to whole genera.</title>
        <authorList>
            <person name="Goeker M."/>
        </authorList>
    </citation>
    <scope>NUCLEOTIDE SEQUENCE [LARGE SCALE GENOMIC DNA]</scope>
    <source>
        <strain evidence="9 10">DSM 45348</strain>
    </source>
</reference>
<dbReference type="OrthoDB" id="182870at2"/>
<dbReference type="Gene3D" id="3.20.20.80">
    <property type="entry name" value="Glycosidases"/>
    <property type="match status" value="1"/>
</dbReference>
<dbReference type="Pfam" id="PF00150">
    <property type="entry name" value="Cellulase"/>
    <property type="match status" value="1"/>
</dbReference>
<evidence type="ECO:0000256" key="6">
    <source>
        <dbReference type="SAM" id="Coils"/>
    </source>
</evidence>
<evidence type="ECO:0000256" key="3">
    <source>
        <dbReference type="ARBA" id="ARBA00022801"/>
    </source>
</evidence>
<accession>A0A2T0RF66</accession>
<feature type="domain" description="Glycoside hydrolase family 5" evidence="8">
    <location>
        <begin position="316"/>
        <end position="566"/>
    </location>
</feature>
<evidence type="ECO:0000313" key="9">
    <source>
        <dbReference type="EMBL" id="PRY19808.1"/>
    </source>
</evidence>
<evidence type="ECO:0000313" key="10">
    <source>
        <dbReference type="Proteomes" id="UP000239209"/>
    </source>
</evidence>
<protein>
    <recommendedName>
        <fullName evidence="2">cellulase</fullName>
        <ecNumber evidence="2">3.2.1.4</ecNumber>
    </recommendedName>
</protein>
<organism evidence="9 10">
    <name type="scientific">Pseudosporangium ferrugineum</name>
    <dbReference type="NCBI Taxonomy" id="439699"/>
    <lineage>
        <taxon>Bacteria</taxon>
        <taxon>Bacillati</taxon>
        <taxon>Actinomycetota</taxon>
        <taxon>Actinomycetes</taxon>
        <taxon>Micromonosporales</taxon>
        <taxon>Micromonosporaceae</taxon>
        <taxon>Pseudosporangium</taxon>
    </lineage>
</organism>
<dbReference type="PROSITE" id="PS00659">
    <property type="entry name" value="GLYCOSYL_HYDROL_F5"/>
    <property type="match status" value="1"/>
</dbReference>
<keyword evidence="6" id="KW-0175">Coiled coil</keyword>
<gene>
    <name evidence="9" type="ORF">CLV70_12821</name>
</gene>
<dbReference type="RefSeq" id="WP_106130877.1">
    <property type="nucleotide sequence ID" value="NZ_PVZG01000028.1"/>
</dbReference>